<dbReference type="FunFam" id="3.40.20.10:FF:000043">
    <property type="entry name" value="macrophage-capping protein-like isoform X2"/>
    <property type="match status" value="1"/>
</dbReference>
<keyword evidence="2" id="KW-0117">Actin capping</keyword>
<dbReference type="OrthoDB" id="6375767at2759"/>
<dbReference type="Gene3D" id="3.40.20.10">
    <property type="entry name" value="Severin"/>
    <property type="match status" value="3"/>
</dbReference>
<feature type="domain" description="Gelsolin-like" evidence="5">
    <location>
        <begin position="181"/>
        <end position="253"/>
    </location>
</feature>
<dbReference type="GO" id="GO:0051015">
    <property type="term" value="F:actin filament binding"/>
    <property type="evidence" value="ECO:0007669"/>
    <property type="project" value="InterPro"/>
</dbReference>
<dbReference type="PANTHER" id="PTHR11977:SF130">
    <property type="entry name" value="SEVERIN"/>
    <property type="match status" value="1"/>
</dbReference>
<protein>
    <submittedName>
        <fullName evidence="6">14575_t:CDS:1</fullName>
    </submittedName>
</protein>
<proteinExistence type="inferred from homology"/>
<feature type="non-terminal residue" evidence="6">
    <location>
        <position position="359"/>
    </location>
</feature>
<feature type="domain" description="Gelsolin-like" evidence="5">
    <location>
        <begin position="63"/>
        <end position="141"/>
    </location>
</feature>
<dbReference type="GO" id="GO:0005737">
    <property type="term" value="C:cytoplasm"/>
    <property type="evidence" value="ECO:0007669"/>
    <property type="project" value="TreeGrafter"/>
</dbReference>
<feature type="domain" description="Gelsolin-like" evidence="5">
    <location>
        <begin position="298"/>
        <end position="358"/>
    </location>
</feature>
<dbReference type="SMART" id="SM00262">
    <property type="entry name" value="GEL"/>
    <property type="match status" value="3"/>
</dbReference>
<dbReference type="PANTHER" id="PTHR11977">
    <property type="entry name" value="VILLIN"/>
    <property type="match status" value="1"/>
</dbReference>
<dbReference type="SUPFAM" id="SSF55753">
    <property type="entry name" value="Actin depolymerizing proteins"/>
    <property type="match status" value="3"/>
</dbReference>
<dbReference type="Pfam" id="PF00626">
    <property type="entry name" value="Gelsolin"/>
    <property type="match status" value="3"/>
</dbReference>
<keyword evidence="4" id="KW-0009">Actin-binding</keyword>
<name>A0A9N9IAQ2_9GLOM</name>
<dbReference type="EMBL" id="CAJVPV010025451">
    <property type="protein sequence ID" value="CAG8729000.1"/>
    <property type="molecule type" value="Genomic_DNA"/>
</dbReference>
<evidence type="ECO:0000259" key="5">
    <source>
        <dbReference type="Pfam" id="PF00626"/>
    </source>
</evidence>
<accession>A0A9N9IAQ2</accession>
<organism evidence="6 7">
    <name type="scientific">Acaulospora morrowiae</name>
    <dbReference type="NCBI Taxonomy" id="94023"/>
    <lineage>
        <taxon>Eukaryota</taxon>
        <taxon>Fungi</taxon>
        <taxon>Fungi incertae sedis</taxon>
        <taxon>Mucoromycota</taxon>
        <taxon>Glomeromycotina</taxon>
        <taxon>Glomeromycetes</taxon>
        <taxon>Diversisporales</taxon>
        <taxon>Acaulosporaceae</taxon>
        <taxon>Acaulospora</taxon>
    </lineage>
</organism>
<dbReference type="CDD" id="cd11292">
    <property type="entry name" value="gelsolin_S3_like"/>
    <property type="match status" value="1"/>
</dbReference>
<sequence>MQKQAKWDISATNISNFGSKFEKEAHYQAGAREQAWANPGTKVGKEAGLWVWRIEKFEVKPWPKEKYGKFYSGDSYIVLHSYKKNKDSEALAHDIHFWLGLESSQDEVGTAAYKTVELDDFLGTSPVQHREVQGYESKLFLSYFQHFHVESGGVSTGFNHQNPHEYRPRLLKVKLIGRTVVIREVPKDYTSLNSGDVFVLDIGNTLYQLNGKNSQGVEKVKAAEFVQAVESERKGLAKTIVIDEGDKEMQEFWRALGSSGPINPASADTGADMNFQKKLYRISDSSGNLSFKEETGAINKSRLDTNDVFIFDAVFVWIGLKSNVVEKKYSLQYAQDYIKKHGRPEYTPITRVMEGGENE</sequence>
<evidence type="ECO:0000313" key="6">
    <source>
        <dbReference type="EMBL" id="CAG8729000.1"/>
    </source>
</evidence>
<evidence type="ECO:0000313" key="7">
    <source>
        <dbReference type="Proteomes" id="UP000789342"/>
    </source>
</evidence>
<reference evidence="6" key="1">
    <citation type="submission" date="2021-06" db="EMBL/GenBank/DDBJ databases">
        <authorList>
            <person name="Kallberg Y."/>
            <person name="Tangrot J."/>
            <person name="Rosling A."/>
        </authorList>
    </citation>
    <scope>NUCLEOTIDE SEQUENCE</scope>
    <source>
        <strain evidence="6">CL551</strain>
    </source>
</reference>
<comment type="caution">
    <text evidence="6">The sequence shown here is derived from an EMBL/GenBank/DDBJ whole genome shotgun (WGS) entry which is preliminary data.</text>
</comment>
<dbReference type="GO" id="GO:0015629">
    <property type="term" value="C:actin cytoskeleton"/>
    <property type="evidence" value="ECO:0007669"/>
    <property type="project" value="TreeGrafter"/>
</dbReference>
<evidence type="ECO:0000256" key="3">
    <source>
        <dbReference type="ARBA" id="ARBA00022737"/>
    </source>
</evidence>
<dbReference type="GO" id="GO:0008154">
    <property type="term" value="P:actin polymerization or depolymerization"/>
    <property type="evidence" value="ECO:0007669"/>
    <property type="project" value="TreeGrafter"/>
</dbReference>
<keyword evidence="7" id="KW-1185">Reference proteome</keyword>
<gene>
    <name evidence="6" type="ORF">AMORRO_LOCUS13873</name>
</gene>
<evidence type="ECO:0000256" key="2">
    <source>
        <dbReference type="ARBA" id="ARBA00022467"/>
    </source>
</evidence>
<dbReference type="InterPro" id="IPR029006">
    <property type="entry name" value="ADF-H/Gelsolin-like_dom_sf"/>
</dbReference>
<comment type="similarity">
    <text evidence="1">Belongs to the villin/gelsolin family.</text>
</comment>
<dbReference type="AlphaFoldDB" id="A0A9N9IAQ2"/>
<dbReference type="GO" id="GO:0051693">
    <property type="term" value="P:actin filament capping"/>
    <property type="evidence" value="ECO:0007669"/>
    <property type="project" value="UniProtKB-KW"/>
</dbReference>
<dbReference type="CDD" id="cd11290">
    <property type="entry name" value="gelsolin_S1_like"/>
    <property type="match status" value="1"/>
</dbReference>
<dbReference type="Proteomes" id="UP000789342">
    <property type="component" value="Unassembled WGS sequence"/>
</dbReference>
<dbReference type="PRINTS" id="PR00597">
    <property type="entry name" value="GELSOLIN"/>
</dbReference>
<evidence type="ECO:0000256" key="4">
    <source>
        <dbReference type="ARBA" id="ARBA00023203"/>
    </source>
</evidence>
<dbReference type="InterPro" id="IPR007122">
    <property type="entry name" value="Villin/Gelsolin"/>
</dbReference>
<keyword evidence="3" id="KW-0677">Repeat</keyword>
<dbReference type="InterPro" id="IPR007123">
    <property type="entry name" value="Gelsolin-like_dom"/>
</dbReference>
<evidence type="ECO:0000256" key="1">
    <source>
        <dbReference type="ARBA" id="ARBA00008418"/>
    </source>
</evidence>